<evidence type="ECO:0000313" key="8">
    <source>
        <dbReference type="Proteomes" id="UP000075430"/>
    </source>
</evidence>
<dbReference type="PANTHER" id="PTHR41286">
    <property type="entry name" value="HNH NUCLEASE YAJD-RELATED"/>
    <property type="match status" value="1"/>
</dbReference>
<keyword evidence="7" id="KW-0255">Endonuclease</keyword>
<dbReference type="GO" id="GO:0005829">
    <property type="term" value="C:cytosol"/>
    <property type="evidence" value="ECO:0007669"/>
    <property type="project" value="TreeGrafter"/>
</dbReference>
<dbReference type="Pfam" id="PF01844">
    <property type="entry name" value="HNH"/>
    <property type="match status" value="1"/>
</dbReference>
<feature type="region of interest" description="Disordered" evidence="5">
    <location>
        <begin position="82"/>
        <end position="113"/>
    </location>
</feature>
<dbReference type="STRING" id="1793963.AXI58_18560"/>
<dbReference type="OrthoDB" id="9811997at2"/>
<dbReference type="GO" id="GO:0003676">
    <property type="term" value="F:nucleic acid binding"/>
    <property type="evidence" value="ECO:0007669"/>
    <property type="project" value="InterPro"/>
</dbReference>
<accession>A0A150F5Q1</accession>
<gene>
    <name evidence="7" type="ORF">AXI58_18560</name>
</gene>
<keyword evidence="8" id="KW-1185">Reference proteome</keyword>
<evidence type="ECO:0000256" key="3">
    <source>
        <dbReference type="ARBA" id="ARBA00038412"/>
    </source>
</evidence>
<keyword evidence="1" id="KW-0540">Nuclease</keyword>
<dbReference type="GO" id="GO:0008270">
    <property type="term" value="F:zinc ion binding"/>
    <property type="evidence" value="ECO:0007669"/>
    <property type="project" value="InterPro"/>
</dbReference>
<dbReference type="EMBL" id="LSBA01000019">
    <property type="protein sequence ID" value="KXZ17741.1"/>
    <property type="molecule type" value="Genomic_DNA"/>
</dbReference>
<dbReference type="AlphaFoldDB" id="A0A150F5Q1"/>
<reference evidence="8" key="1">
    <citation type="submission" date="2016-02" db="EMBL/GenBank/DDBJ databases">
        <authorList>
            <person name="Dunlap C."/>
        </authorList>
    </citation>
    <scope>NUCLEOTIDE SEQUENCE [LARGE SCALE GENOMIC DNA]</scope>
    <source>
        <strain evidence="8">NRRL B-41092</strain>
    </source>
</reference>
<dbReference type="GO" id="GO:0016787">
    <property type="term" value="F:hydrolase activity"/>
    <property type="evidence" value="ECO:0007669"/>
    <property type="project" value="UniProtKB-KW"/>
</dbReference>
<dbReference type="InterPro" id="IPR002711">
    <property type="entry name" value="HNH"/>
</dbReference>
<sequence length="113" mass="13043">MAHNYYDKHKRDPEARAFYKSKAWTKCRALALDRDHGVCQDCLKERKITKAQTVHHIKELRDHPELALTLENLVSLCNPCHNRRHPEKGAGPAEKAKKKRKINVVKAQANPDL</sequence>
<dbReference type="PANTHER" id="PTHR41286:SF1">
    <property type="entry name" value="HNH NUCLEASE YAJD-RELATED"/>
    <property type="match status" value="1"/>
</dbReference>
<dbReference type="GO" id="GO:0004519">
    <property type="term" value="F:endonuclease activity"/>
    <property type="evidence" value="ECO:0007669"/>
    <property type="project" value="UniProtKB-KW"/>
</dbReference>
<protein>
    <recommendedName>
        <fullName evidence="4">Putative HNH nuclease YajD</fullName>
    </recommendedName>
</protein>
<evidence type="ECO:0000256" key="1">
    <source>
        <dbReference type="ARBA" id="ARBA00022722"/>
    </source>
</evidence>
<evidence type="ECO:0000256" key="2">
    <source>
        <dbReference type="ARBA" id="ARBA00022801"/>
    </source>
</evidence>
<evidence type="ECO:0000259" key="6">
    <source>
        <dbReference type="SMART" id="SM00507"/>
    </source>
</evidence>
<comment type="similarity">
    <text evidence="3">Belongs to the HNH nuclease family.</text>
</comment>
<dbReference type="SMART" id="SM00507">
    <property type="entry name" value="HNHc"/>
    <property type="match status" value="1"/>
</dbReference>
<name>A0A150F5Q1_9BACI</name>
<keyword evidence="2" id="KW-0378">Hydrolase</keyword>
<dbReference type="Gene3D" id="1.10.30.50">
    <property type="match status" value="1"/>
</dbReference>
<dbReference type="Proteomes" id="UP000075430">
    <property type="component" value="Unassembled WGS sequence"/>
</dbReference>
<dbReference type="RefSeq" id="WP_061522243.1">
    <property type="nucleotide sequence ID" value="NZ_JARLZY010000011.1"/>
</dbReference>
<evidence type="ECO:0000313" key="7">
    <source>
        <dbReference type="EMBL" id="KXZ17741.1"/>
    </source>
</evidence>
<comment type="caution">
    <text evidence="7">The sequence shown here is derived from an EMBL/GenBank/DDBJ whole genome shotgun (WGS) entry which is preliminary data.</text>
</comment>
<evidence type="ECO:0000256" key="4">
    <source>
        <dbReference type="ARBA" id="ARBA00040194"/>
    </source>
</evidence>
<evidence type="ECO:0000256" key="5">
    <source>
        <dbReference type="SAM" id="MobiDB-lite"/>
    </source>
</evidence>
<proteinExistence type="inferred from homology"/>
<organism evidence="7 8">
    <name type="scientific">Bacillus nakamurai</name>
    <dbReference type="NCBI Taxonomy" id="1793963"/>
    <lineage>
        <taxon>Bacteria</taxon>
        <taxon>Bacillati</taxon>
        <taxon>Bacillota</taxon>
        <taxon>Bacilli</taxon>
        <taxon>Bacillales</taxon>
        <taxon>Bacillaceae</taxon>
        <taxon>Bacillus</taxon>
    </lineage>
</organism>
<dbReference type="CDD" id="cd00085">
    <property type="entry name" value="HNHc"/>
    <property type="match status" value="1"/>
</dbReference>
<dbReference type="InterPro" id="IPR003615">
    <property type="entry name" value="HNH_nuc"/>
</dbReference>
<feature type="domain" description="HNH nuclease" evidence="6">
    <location>
        <begin position="26"/>
        <end position="82"/>
    </location>
</feature>